<protein>
    <submittedName>
        <fullName evidence="8">RP1 like 1</fullName>
    </submittedName>
</protein>
<feature type="compositionally biased region" description="Basic and acidic residues" evidence="6">
    <location>
        <begin position="2210"/>
        <end position="2225"/>
    </location>
</feature>
<feature type="region of interest" description="Disordered" evidence="6">
    <location>
        <begin position="458"/>
        <end position="480"/>
    </location>
</feature>
<dbReference type="RefSeq" id="XP_017289570.1">
    <property type="nucleotide sequence ID" value="XM_017434081.3"/>
</dbReference>
<feature type="compositionally biased region" description="Polar residues" evidence="6">
    <location>
        <begin position="846"/>
        <end position="857"/>
    </location>
</feature>
<feature type="compositionally biased region" description="Polar residues" evidence="6">
    <location>
        <begin position="626"/>
        <end position="635"/>
    </location>
</feature>
<feature type="compositionally biased region" description="Low complexity" evidence="6">
    <location>
        <begin position="795"/>
        <end position="806"/>
    </location>
</feature>
<dbReference type="FunFam" id="3.10.20.230:FF:000006">
    <property type="entry name" value="Oxygen-regulated protein 1"/>
    <property type="match status" value="1"/>
</dbReference>
<dbReference type="GO" id="GO:0042461">
    <property type="term" value="P:photoreceptor cell development"/>
    <property type="evidence" value="ECO:0007669"/>
    <property type="project" value="TreeGrafter"/>
</dbReference>
<dbReference type="OrthoDB" id="9895813at2759"/>
<feature type="domain" description="Doublecortin" evidence="7">
    <location>
        <begin position="156"/>
        <end position="235"/>
    </location>
</feature>
<feature type="compositionally biased region" description="Acidic residues" evidence="6">
    <location>
        <begin position="589"/>
        <end position="598"/>
    </location>
</feature>
<feature type="compositionally biased region" description="Polar residues" evidence="6">
    <location>
        <begin position="1835"/>
        <end position="1861"/>
    </location>
</feature>
<dbReference type="Pfam" id="PF03607">
    <property type="entry name" value="DCX"/>
    <property type="match status" value="2"/>
</dbReference>
<feature type="compositionally biased region" description="Polar residues" evidence="6">
    <location>
        <begin position="1490"/>
        <end position="1504"/>
    </location>
</feature>
<feature type="compositionally biased region" description="Acidic residues" evidence="6">
    <location>
        <begin position="2315"/>
        <end position="2344"/>
    </location>
</feature>
<feature type="region of interest" description="Disordered" evidence="6">
    <location>
        <begin position="245"/>
        <end position="322"/>
    </location>
</feature>
<feature type="compositionally biased region" description="Low complexity" evidence="6">
    <location>
        <begin position="1600"/>
        <end position="1615"/>
    </location>
</feature>
<feature type="compositionally biased region" description="Basic and acidic residues" evidence="6">
    <location>
        <begin position="1624"/>
        <end position="1641"/>
    </location>
</feature>
<feature type="compositionally biased region" description="Low complexity" evidence="6">
    <location>
        <begin position="246"/>
        <end position="257"/>
    </location>
</feature>
<feature type="compositionally biased region" description="Basic and acidic residues" evidence="6">
    <location>
        <begin position="1742"/>
        <end position="1756"/>
    </location>
</feature>
<feature type="compositionally biased region" description="Polar residues" evidence="6">
    <location>
        <begin position="910"/>
        <end position="919"/>
    </location>
</feature>
<evidence type="ECO:0000259" key="7">
    <source>
        <dbReference type="PROSITE" id="PS50309"/>
    </source>
</evidence>
<feature type="compositionally biased region" description="Low complexity" evidence="6">
    <location>
        <begin position="574"/>
        <end position="586"/>
    </location>
</feature>
<feature type="compositionally biased region" description="Low complexity" evidence="6">
    <location>
        <begin position="1764"/>
        <end position="1775"/>
    </location>
</feature>
<dbReference type="Ensembl" id="ENSKMAT00000017719.1">
    <property type="protein sequence ID" value="ENSKMAP00000017477.1"/>
    <property type="gene ID" value="ENSKMAG00000013033.1"/>
</dbReference>
<dbReference type="PANTHER" id="PTHR23005:SF3">
    <property type="entry name" value="RETINITIS PIGMENTOSA 1-LIKE 1 PROTEIN"/>
    <property type="match status" value="1"/>
</dbReference>
<feature type="compositionally biased region" description="Basic residues" evidence="6">
    <location>
        <begin position="961"/>
        <end position="973"/>
    </location>
</feature>
<keyword evidence="5" id="KW-0966">Cell projection</keyword>
<dbReference type="PANTHER" id="PTHR23005">
    <property type="entry name" value="RETINITIS PIGMENTOSA 1 PROTEIN"/>
    <property type="match status" value="1"/>
</dbReference>
<feature type="compositionally biased region" description="Polar residues" evidence="6">
    <location>
        <begin position="601"/>
        <end position="611"/>
    </location>
</feature>
<keyword evidence="3" id="KW-0963">Cytoplasm</keyword>
<dbReference type="GO" id="GO:0060041">
    <property type="term" value="P:retina development in camera-type eye"/>
    <property type="evidence" value="ECO:0007669"/>
    <property type="project" value="TreeGrafter"/>
</dbReference>
<feature type="compositionally biased region" description="Acidic residues" evidence="6">
    <location>
        <begin position="1588"/>
        <end position="1597"/>
    </location>
</feature>
<dbReference type="KEGG" id="kmr:108246500"/>
<feature type="compositionally biased region" description="Polar residues" evidence="6">
    <location>
        <begin position="1052"/>
        <end position="1069"/>
    </location>
</feature>
<keyword evidence="9" id="KW-1185">Reference proteome</keyword>
<feature type="compositionally biased region" description="Polar residues" evidence="6">
    <location>
        <begin position="947"/>
        <end position="960"/>
    </location>
</feature>
<dbReference type="CTD" id="101882236"/>
<feature type="region of interest" description="Disordered" evidence="6">
    <location>
        <begin position="1998"/>
        <end position="2021"/>
    </location>
</feature>
<feature type="domain" description="Doublecortin" evidence="7">
    <location>
        <begin position="37"/>
        <end position="119"/>
    </location>
</feature>
<feature type="compositionally biased region" description="Low complexity" evidence="6">
    <location>
        <begin position="1007"/>
        <end position="1024"/>
    </location>
</feature>
<feature type="compositionally biased region" description="Polar residues" evidence="6">
    <location>
        <begin position="1085"/>
        <end position="1103"/>
    </location>
</feature>
<dbReference type="GO" id="GO:0035082">
    <property type="term" value="P:axoneme assembly"/>
    <property type="evidence" value="ECO:0007669"/>
    <property type="project" value="TreeGrafter"/>
</dbReference>
<feature type="compositionally biased region" description="Basic residues" evidence="6">
    <location>
        <begin position="1105"/>
        <end position="1115"/>
    </location>
</feature>
<feature type="region of interest" description="Disordered" evidence="6">
    <location>
        <begin position="1"/>
        <end position="30"/>
    </location>
</feature>
<feature type="compositionally biased region" description="Polar residues" evidence="6">
    <location>
        <begin position="815"/>
        <end position="836"/>
    </location>
</feature>
<feature type="compositionally biased region" description="Polar residues" evidence="6">
    <location>
        <begin position="1387"/>
        <end position="1401"/>
    </location>
</feature>
<feature type="region of interest" description="Disordered" evidence="6">
    <location>
        <begin position="768"/>
        <end position="1070"/>
    </location>
</feature>
<feature type="compositionally biased region" description="Low complexity" evidence="6">
    <location>
        <begin position="1116"/>
        <end position="1126"/>
    </location>
</feature>
<dbReference type="GeneTree" id="ENSGT00940000154242"/>
<dbReference type="GO" id="GO:0035556">
    <property type="term" value="P:intracellular signal transduction"/>
    <property type="evidence" value="ECO:0007669"/>
    <property type="project" value="InterPro"/>
</dbReference>
<feature type="region of interest" description="Disordered" evidence="6">
    <location>
        <begin position="123"/>
        <end position="150"/>
    </location>
</feature>
<reference evidence="8" key="1">
    <citation type="submission" date="2025-08" db="UniProtKB">
        <authorList>
            <consortium name="Ensembl"/>
        </authorList>
    </citation>
    <scope>IDENTIFICATION</scope>
</reference>
<feature type="region of interest" description="Disordered" evidence="6">
    <location>
        <begin position="570"/>
        <end position="694"/>
    </location>
</feature>
<reference evidence="8" key="2">
    <citation type="submission" date="2025-09" db="UniProtKB">
        <authorList>
            <consortium name="Ensembl"/>
        </authorList>
    </citation>
    <scope>IDENTIFICATION</scope>
</reference>
<feature type="compositionally biased region" description="Basic and acidic residues" evidence="6">
    <location>
        <begin position="1215"/>
        <end position="1225"/>
    </location>
</feature>
<feature type="compositionally biased region" description="Acidic residues" evidence="6">
    <location>
        <begin position="2113"/>
        <end position="2124"/>
    </location>
</feature>
<feature type="compositionally biased region" description="Polar residues" evidence="6">
    <location>
        <begin position="2353"/>
        <end position="2364"/>
    </location>
</feature>
<feature type="compositionally biased region" description="Low complexity" evidence="6">
    <location>
        <begin position="1428"/>
        <end position="1439"/>
    </location>
</feature>
<dbReference type="SMART" id="SM00537">
    <property type="entry name" value="DCX"/>
    <property type="match status" value="2"/>
</dbReference>
<dbReference type="PROSITE" id="PS50309">
    <property type="entry name" value="DC"/>
    <property type="match status" value="2"/>
</dbReference>
<evidence type="ECO:0000256" key="6">
    <source>
        <dbReference type="SAM" id="MobiDB-lite"/>
    </source>
</evidence>
<evidence type="ECO:0000256" key="3">
    <source>
        <dbReference type="ARBA" id="ARBA00022490"/>
    </source>
</evidence>
<feature type="compositionally biased region" description="Acidic residues" evidence="6">
    <location>
        <begin position="2134"/>
        <end position="2163"/>
    </location>
</feature>
<dbReference type="Proteomes" id="UP000264800">
    <property type="component" value="Unplaced"/>
</dbReference>
<evidence type="ECO:0000256" key="2">
    <source>
        <dbReference type="ARBA" id="ARBA00004496"/>
    </source>
</evidence>
<feature type="compositionally biased region" description="Acidic residues" evidence="6">
    <location>
        <begin position="2285"/>
        <end position="2295"/>
    </location>
</feature>
<feature type="compositionally biased region" description="Polar residues" evidence="6">
    <location>
        <begin position="770"/>
        <end position="781"/>
    </location>
</feature>
<dbReference type="OMA" id="MSHSSCE"/>
<dbReference type="GO" id="GO:0005930">
    <property type="term" value="C:axoneme"/>
    <property type="evidence" value="ECO:0007669"/>
    <property type="project" value="TreeGrafter"/>
</dbReference>
<feature type="compositionally biased region" description="Polar residues" evidence="6">
    <location>
        <begin position="1652"/>
        <end position="1663"/>
    </location>
</feature>
<dbReference type="STRING" id="37003.ENSKMAP00000017477"/>
<dbReference type="Gene3D" id="3.10.20.230">
    <property type="entry name" value="Doublecortin domain"/>
    <property type="match status" value="2"/>
</dbReference>
<feature type="region of interest" description="Disordered" evidence="6">
    <location>
        <begin position="1083"/>
        <end position="1567"/>
    </location>
</feature>
<feature type="compositionally biased region" description="Basic and acidic residues" evidence="6">
    <location>
        <begin position="2075"/>
        <end position="2093"/>
    </location>
</feature>
<feature type="region of interest" description="Disordered" evidence="6">
    <location>
        <begin position="1960"/>
        <end position="1986"/>
    </location>
</feature>
<feature type="compositionally biased region" description="Polar residues" evidence="6">
    <location>
        <begin position="1410"/>
        <end position="1422"/>
    </location>
</feature>
<dbReference type="InterPro" id="IPR036572">
    <property type="entry name" value="Doublecortin_dom_sf"/>
</dbReference>
<sequence>MHSVQAGLWDPRPPSKHATAPPANSRDSHVTSAIPAKRITFYRSGDSQFGGVRMAIHKRSFKCFDALLDDLSQKVPLPFGVRTVTTPRGTHSIKHLEQLQDGGCYLCSDRRQAKPINMELAGKRQGTWYHHSRRPQRPESSSVTPPGHSHLPYRQRRILLVKNSEPGVRRSVVLSRRSTRSLKAFLDEVSEVMQFHVRKLYTAEGRKIDSVQSLMTCPAVVVCVGRETFSPMLINFIRKTSEEKLPGLGSKSPGLGPRVPGNGARSPAAQGVSSPPHGAQSRSSEYDEGLESKKNNNFGLETKKSIIHPRSDSSNRSTRFSVSSEKSFGVGFPARPSIMNDDIEKRVLVNKDGSVSVEMRVRFRLQNDEAVQWSTQIKKSPSLINDCCALSQTQPHYLQQSPSESCSDPDSTSYEGVDYSSQPLKCALAGNYCPCCQQRQYNQFDMWENTTNKHHPVPPAHASNHATMRHTRSSSSSSSCNSRRVVRCQARLSGSPGGSGSEQSQFVQKEMSVTEQVEHRVEVDQDGDTQVEVCKIRQCCSRTEVVAMDTDLLPPSRKAVEGELMMGQDENRPLSAVSSSSHVLQSLKEDEDDDEDDLPPSASQCSNRNEPSPSPTPAAHVDEEPTSNIPANSVHSVKHEGHKENDKTESRTLSAASSCRCGSATPHSAAEADEPDRVPTSRSNISQHRLEEEGAIDTAVEDINRAASGLSSHTGCLASSQKSRTPDVCPNCGGWKHAINSPHPTLLLSNKENGNSCCDDVASDALAVPAQSQKASPTNNGPIAAVPNDLEGRAPSPTSTTSNPNSKGKDDRRAPSTTSATSHRSKKSNCNGSSGATAEKDKERSSTTMSAQSNLSKRTTEAVVIDSRQNGEEENTAERTVRSSVSPSLKMADNAEESQSKSTENESQSRPESIASINLKNDKRAASPRSGKSAKSPHTNTEADRSPSATSGRSHTSAKSSKSHGSNRTKKSLHPHDADVKTTETNGDEMGNRTDLESAMSVKSKTSAKSGASHKSNSSRSRSSPNVAIIKTPDDPDEEENGTKEQELSVASEKSSVASDLLRNSNHNKMANIAVIETVEAGENVDNSAPRCTSAEGSHGQTLSPRRRPSSRTHSPKAASPKHSPSQQLLPNPDGGELRVHSQNSSESDRSRCCCEAGSAIENENKEKGEDKEDETYDKASSILSPSSKRQRKESGGTEIPLSRNSSGSISLGLPEDHETADSDSGKSGVSFHSHTECKITGRVKTATPGVSKSPAHPLAVDIPTIKTPKEGEDGNEEETTEKAASASTVERSRSRKSCGNCSVKAAAQTLDGNSEEKSLSASPTKNPNVEETESVKSTSTTDASRMDILSKRTSSAISGNASVRKKSPSGAGVKKVTKETAGILANTDTENQDASRPTSETNEEEEITQIKTRSIWSQSPLSLRPESTASARSGSGKASKQRKVTHDSVKSGHKTKSQTGSEGGSIRVPDSRKETSIKSSSPCPLDNPRPSSKTEVGSESSLSAGDLLKETTPGTCRHSQHSKSSKTSDKPRSGKSKSSQKSRKLTDQEDVVGLTPECLPNKSPSEFVSDWLRSIPANGSMLTLDNELNEEEEEDWRPEQTVETPGEETGTTEVSPDEEQEDNDKNVKTQEEDKEHKADCDAEGPTLGESVETSPSSKNWQSSAAVMKVLLSSSLGRCRSMPEVSPVYGRRLSTSARGLLDSLAQLQLIEPVVGCDSHQQKERKQKYDEIMTILQSLWLTEPRDIEASETKDNRASKQVTPPSSSSGVGMSSGSDGSGKGNGNQGEDETRAKEEGAVEKVIKNEDGNGKARDKDTEMEHEETFKADTSEKSEDQSTVPQSLESPKTMENTSSSEKNSANDSFKFPTDHERQTQEGSHAGTPRAPLSKRPSQDPDPVWVLHLLKKLEKQFMSHYIQAMTEFKVRWDLDDSLLLDTMISELRDEVSQRIQSSIQREMRKIQGRAGKAGKSPRPPQLASISRDSTMTEKRRRIMKVIKNQSVKTADSVSDDEMTGSDQRSDDEYCPCDACVRKKMASRPLRKNPPAAECPVMMEFDLRKILQLKKSPAPETVAAPRAAEEDGERSPADEEGKTLEMVEEEEEDEETKEDIKADVVLEETIPEENEEVEQRGGSVEDSVEDEEQDEGETSEQDETSENGEEEEEEEGRCTCQSNKDEEESSREEETSNCTDDEGETGEDETGEEEEEEEESDKETMKEATAGKEKNEPGGDEANDESALAEDAEEGNVSAEDEDDDDEEEESEVENEEASEEERASPQSQGETPAVTEGEEADVEDSDDSKPDTSAEGSGRGESGGSGEDEEQGSEGNEEEDAVEEFKLEEDSEDAKDGDGPLPHQFTTTSVESQPGSMEGSDAGSPSNPADSTGRRSKPKKA</sequence>
<organism evidence="8 9">
    <name type="scientific">Kryptolebias marmoratus</name>
    <name type="common">Mangrove killifish</name>
    <name type="synonym">Rivulus marmoratus</name>
    <dbReference type="NCBI Taxonomy" id="37003"/>
    <lineage>
        <taxon>Eukaryota</taxon>
        <taxon>Metazoa</taxon>
        <taxon>Chordata</taxon>
        <taxon>Craniata</taxon>
        <taxon>Vertebrata</taxon>
        <taxon>Euteleostomi</taxon>
        <taxon>Actinopterygii</taxon>
        <taxon>Neopterygii</taxon>
        <taxon>Teleostei</taxon>
        <taxon>Neoteleostei</taxon>
        <taxon>Acanthomorphata</taxon>
        <taxon>Ovalentaria</taxon>
        <taxon>Atherinomorphae</taxon>
        <taxon>Cyprinodontiformes</taxon>
        <taxon>Rivulidae</taxon>
        <taxon>Kryptolebias</taxon>
    </lineage>
</organism>
<feature type="region of interest" description="Disordered" evidence="6">
    <location>
        <begin position="2062"/>
        <end position="2390"/>
    </location>
</feature>
<feature type="compositionally biased region" description="Basic residues" evidence="6">
    <location>
        <begin position="1534"/>
        <end position="1544"/>
    </location>
</feature>
<comment type="subcellular location">
    <subcellularLocation>
        <location evidence="1">Cell projection</location>
    </subcellularLocation>
    <subcellularLocation>
        <location evidence="2">Cytoplasm</location>
    </subcellularLocation>
</comment>
<proteinExistence type="predicted"/>
<feature type="compositionally biased region" description="Acidic residues" evidence="6">
    <location>
        <begin position="2226"/>
        <end position="2268"/>
    </location>
</feature>
<dbReference type="InterPro" id="IPR003533">
    <property type="entry name" value="Doublecortin_dom"/>
</dbReference>
<feature type="region of interest" description="Disordered" evidence="6">
    <location>
        <begin position="1739"/>
        <end position="1895"/>
    </location>
</feature>
<feature type="compositionally biased region" description="Polar residues" evidence="6">
    <location>
        <begin position="1352"/>
        <end position="1362"/>
    </location>
</feature>
<dbReference type="GeneID" id="108246500"/>
<keyword evidence="4" id="KW-0677">Repeat</keyword>
<evidence type="ECO:0000256" key="1">
    <source>
        <dbReference type="ARBA" id="ARBA00004316"/>
    </source>
</evidence>
<feature type="compositionally biased region" description="Acidic residues" evidence="6">
    <location>
        <begin position="2094"/>
        <end position="2105"/>
    </location>
</feature>
<evidence type="ECO:0000313" key="9">
    <source>
        <dbReference type="Proteomes" id="UP000264800"/>
    </source>
</evidence>
<feature type="region of interest" description="Disordered" evidence="6">
    <location>
        <begin position="1583"/>
        <end position="1663"/>
    </location>
</feature>
<feature type="compositionally biased region" description="Basic and acidic residues" evidence="6">
    <location>
        <begin position="1788"/>
        <end position="1834"/>
    </location>
</feature>
<feature type="compositionally biased region" description="Basic and acidic residues" evidence="6">
    <location>
        <begin position="301"/>
        <end position="313"/>
    </location>
</feature>
<feature type="compositionally biased region" description="Acidic residues" evidence="6">
    <location>
        <begin position="2187"/>
        <end position="2209"/>
    </location>
</feature>
<evidence type="ECO:0000313" key="8">
    <source>
        <dbReference type="Ensembl" id="ENSKMAP00000017477.1"/>
    </source>
</evidence>
<evidence type="ECO:0000256" key="4">
    <source>
        <dbReference type="ARBA" id="ARBA00022737"/>
    </source>
</evidence>
<name>A0A3Q3FYY3_KRYMA</name>
<dbReference type="SUPFAM" id="SSF89837">
    <property type="entry name" value="Doublecortin (DC)"/>
    <property type="match status" value="2"/>
</dbReference>
<accession>A0A3Q3FYY3</accession>
<evidence type="ECO:0000256" key="5">
    <source>
        <dbReference type="ARBA" id="ARBA00023273"/>
    </source>
</evidence>
<feature type="compositionally biased region" description="Basic and acidic residues" evidence="6">
    <location>
        <begin position="637"/>
        <end position="650"/>
    </location>
</feature>